<evidence type="ECO:0000313" key="2">
    <source>
        <dbReference type="Proteomes" id="UP000325313"/>
    </source>
</evidence>
<gene>
    <name evidence="1" type="ORF">PGTUg99_029926</name>
</gene>
<reference evidence="1 2" key="1">
    <citation type="submission" date="2019-05" db="EMBL/GenBank/DDBJ databases">
        <title>Emergence of the Ug99 lineage of the wheat stem rust pathogen through somatic hybridization.</title>
        <authorList>
            <person name="Li F."/>
            <person name="Upadhyaya N.M."/>
            <person name="Sperschneider J."/>
            <person name="Matny O."/>
            <person name="Nguyen-Phuc H."/>
            <person name="Mago R."/>
            <person name="Raley C."/>
            <person name="Miller M.E."/>
            <person name="Silverstein K.A.T."/>
            <person name="Henningsen E."/>
            <person name="Hirsch C.D."/>
            <person name="Visser B."/>
            <person name="Pretorius Z.A."/>
            <person name="Steffenson B.J."/>
            <person name="Schwessinger B."/>
            <person name="Dodds P.N."/>
            <person name="Figueroa M."/>
        </authorList>
    </citation>
    <scope>NUCLEOTIDE SEQUENCE [LARGE SCALE GENOMIC DNA]</scope>
    <source>
        <strain evidence="1 2">Ug99</strain>
    </source>
</reference>
<sequence length="195" mass="21535">MRRTPIRATSPSGGPGCAAQLPVHPSKENTKKVADDWNQHTDPTITPHQTFIHHTAWCKECRDLIADRICSAIVDQSSGFIPPPKLALPFKPLSSNHLAHLRPTTLFLDLFFSLQRPLLEIELGPIERRSISFESKQSKLESEADLEVSASSVEDSQDDLDYPHFSSGVELLSCQAVGSWLKGWCFEGCLQVGSG</sequence>
<dbReference type="Proteomes" id="UP000325313">
    <property type="component" value="Unassembled WGS sequence"/>
</dbReference>
<dbReference type="AlphaFoldDB" id="A0A5B0R7N6"/>
<proteinExistence type="predicted"/>
<accession>A0A5B0R7N6</accession>
<organism evidence="1 2">
    <name type="scientific">Puccinia graminis f. sp. tritici</name>
    <dbReference type="NCBI Taxonomy" id="56615"/>
    <lineage>
        <taxon>Eukaryota</taxon>
        <taxon>Fungi</taxon>
        <taxon>Dikarya</taxon>
        <taxon>Basidiomycota</taxon>
        <taxon>Pucciniomycotina</taxon>
        <taxon>Pucciniomycetes</taxon>
        <taxon>Pucciniales</taxon>
        <taxon>Pucciniaceae</taxon>
        <taxon>Puccinia</taxon>
    </lineage>
</organism>
<dbReference type="EMBL" id="VDEP01000238">
    <property type="protein sequence ID" value="KAA1121502.1"/>
    <property type="molecule type" value="Genomic_DNA"/>
</dbReference>
<name>A0A5B0R7N6_PUCGR</name>
<protein>
    <submittedName>
        <fullName evidence="1">Uncharacterized protein</fullName>
    </submittedName>
</protein>
<evidence type="ECO:0000313" key="1">
    <source>
        <dbReference type="EMBL" id="KAA1121502.1"/>
    </source>
</evidence>
<comment type="caution">
    <text evidence="1">The sequence shown here is derived from an EMBL/GenBank/DDBJ whole genome shotgun (WGS) entry which is preliminary data.</text>
</comment>